<organism evidence="8 9">
    <name type="scientific">Pseudomonas gingeri</name>
    <dbReference type="NCBI Taxonomy" id="117681"/>
    <lineage>
        <taxon>Bacteria</taxon>
        <taxon>Pseudomonadati</taxon>
        <taxon>Pseudomonadota</taxon>
        <taxon>Gammaproteobacteria</taxon>
        <taxon>Pseudomonadales</taxon>
        <taxon>Pseudomonadaceae</taxon>
        <taxon>Pseudomonas</taxon>
    </lineage>
</organism>
<evidence type="ECO:0000256" key="5">
    <source>
        <dbReference type="SAM" id="SignalP"/>
    </source>
</evidence>
<comment type="caution">
    <text evidence="8">The sequence shown here is derived from an EMBL/GenBank/DDBJ whole genome shotgun (WGS) entry which is preliminary data.</text>
</comment>
<dbReference type="InterPro" id="IPR054160">
    <property type="entry name" value="MrkD_recept-bd"/>
</dbReference>
<evidence type="ECO:0000256" key="2">
    <source>
        <dbReference type="ARBA" id="ARBA00006671"/>
    </source>
</evidence>
<dbReference type="AlphaFoldDB" id="A0A7Y7WQQ8"/>
<dbReference type="PANTHER" id="PTHR33420:SF3">
    <property type="entry name" value="FIMBRIAL SUBUNIT ELFA"/>
    <property type="match status" value="1"/>
</dbReference>
<dbReference type="InterPro" id="IPR000259">
    <property type="entry name" value="Adhesion_dom_fimbrial"/>
</dbReference>
<dbReference type="RefSeq" id="WP_177100806.1">
    <property type="nucleotide sequence ID" value="NZ_JACAQA010000009.1"/>
</dbReference>
<evidence type="ECO:0000259" key="7">
    <source>
        <dbReference type="Pfam" id="PF22003"/>
    </source>
</evidence>
<sequence>MKRPLQSVCALLILSLPVAAQAACNYYPNNPRNGATFPATISVPSSLAVGALIARASFGGTYPSGVSTCSPPIMQQTTGRYTTADSVTLPGVGGVYRTNVPGIGIRVYATLRGGTPYLLPLHSSSTSLTYTSFEHTIVTMEAQFYKIGNVSNGTVPGANLMVNSWDGRTIHTVLLNNPVSFVTPTATCDLAAGDVSRVIALDPVRISNFTGISIGTKSFDLTANCSNASNVTFRFTGTPDPGNSALFANSTGSARGVALWLHTPGQTVSNNSTRTVAVSGNRAVLRMGAEYHKTTGTLTKGTLVSTVTVNITYN</sequence>
<feature type="domain" description="MrkD-like receptor binding" evidence="7">
    <location>
        <begin position="41"/>
        <end position="138"/>
    </location>
</feature>
<reference evidence="8 9" key="1">
    <citation type="submission" date="2020-04" db="EMBL/GenBank/DDBJ databases">
        <title>Molecular characterization of pseudomonads from Agaricus bisporus reveal novel blotch 2 pathogens in Western Europe.</title>
        <authorList>
            <person name="Taparia T."/>
            <person name="Krijger M."/>
            <person name="Haynes E."/>
            <person name="Elpinstone J.G."/>
            <person name="Noble R."/>
            <person name="Van Der Wolf J."/>
        </authorList>
    </citation>
    <scope>NUCLEOTIDE SEQUENCE [LARGE SCALE GENOMIC DNA]</scope>
    <source>
        <strain evidence="8 9">G9001</strain>
    </source>
</reference>
<dbReference type="Proteomes" id="UP000522864">
    <property type="component" value="Unassembled WGS sequence"/>
</dbReference>
<dbReference type="SUPFAM" id="SSF49401">
    <property type="entry name" value="Bacterial adhesins"/>
    <property type="match status" value="1"/>
</dbReference>
<feature type="domain" description="Fimbrial-type adhesion" evidence="6">
    <location>
        <begin position="185"/>
        <end position="313"/>
    </location>
</feature>
<evidence type="ECO:0000313" key="9">
    <source>
        <dbReference type="Proteomes" id="UP000522864"/>
    </source>
</evidence>
<dbReference type="PANTHER" id="PTHR33420">
    <property type="entry name" value="FIMBRIAL SUBUNIT ELFA-RELATED"/>
    <property type="match status" value="1"/>
</dbReference>
<keyword evidence="3 5" id="KW-0732">Signal</keyword>
<dbReference type="GO" id="GO:0043709">
    <property type="term" value="P:cell adhesion involved in single-species biofilm formation"/>
    <property type="evidence" value="ECO:0007669"/>
    <property type="project" value="TreeGrafter"/>
</dbReference>
<dbReference type="Gene3D" id="2.60.40.3310">
    <property type="match status" value="1"/>
</dbReference>
<dbReference type="EMBL" id="JACAQA010000009">
    <property type="protein sequence ID" value="NWB86000.1"/>
    <property type="molecule type" value="Genomic_DNA"/>
</dbReference>
<feature type="chain" id="PRO_5031274560" evidence="5">
    <location>
        <begin position="23"/>
        <end position="314"/>
    </location>
</feature>
<evidence type="ECO:0000256" key="3">
    <source>
        <dbReference type="ARBA" id="ARBA00022729"/>
    </source>
</evidence>
<dbReference type="InterPro" id="IPR008966">
    <property type="entry name" value="Adhesion_dom_sf"/>
</dbReference>
<dbReference type="Pfam" id="PF00419">
    <property type="entry name" value="Fimbrial"/>
    <property type="match status" value="1"/>
</dbReference>
<evidence type="ECO:0000256" key="1">
    <source>
        <dbReference type="ARBA" id="ARBA00004561"/>
    </source>
</evidence>
<comment type="similarity">
    <text evidence="2">Belongs to the fimbrial protein family.</text>
</comment>
<evidence type="ECO:0000313" key="8">
    <source>
        <dbReference type="EMBL" id="NWB86000.1"/>
    </source>
</evidence>
<dbReference type="InterPro" id="IPR050263">
    <property type="entry name" value="Bact_Fimbrial_Adh_Pro"/>
</dbReference>
<gene>
    <name evidence="8" type="ORF">HX830_14050</name>
</gene>
<dbReference type="Gene3D" id="2.60.40.1090">
    <property type="entry name" value="Fimbrial-type adhesion domain"/>
    <property type="match status" value="1"/>
</dbReference>
<accession>A0A7Y7WQQ8</accession>
<proteinExistence type="inferred from homology"/>
<keyword evidence="4" id="KW-0281">Fimbrium</keyword>
<evidence type="ECO:0000256" key="4">
    <source>
        <dbReference type="ARBA" id="ARBA00023263"/>
    </source>
</evidence>
<feature type="signal peptide" evidence="5">
    <location>
        <begin position="1"/>
        <end position="22"/>
    </location>
</feature>
<comment type="subcellular location">
    <subcellularLocation>
        <location evidence="1">Fimbrium</location>
    </subcellularLocation>
</comment>
<dbReference type="InterPro" id="IPR036937">
    <property type="entry name" value="Adhesion_dom_fimbrial_sf"/>
</dbReference>
<evidence type="ECO:0000259" key="6">
    <source>
        <dbReference type="Pfam" id="PF00419"/>
    </source>
</evidence>
<dbReference type="Pfam" id="PF22003">
    <property type="entry name" value="MrkDrd"/>
    <property type="match status" value="1"/>
</dbReference>
<name>A0A7Y7WQQ8_9PSED</name>
<protein>
    <submittedName>
        <fullName evidence="8">Fimbrial protein</fullName>
    </submittedName>
</protein>
<dbReference type="GO" id="GO:0009289">
    <property type="term" value="C:pilus"/>
    <property type="evidence" value="ECO:0007669"/>
    <property type="project" value="UniProtKB-SubCell"/>
</dbReference>